<reference evidence="2 3" key="1">
    <citation type="journal article" date="2009" name="Stand. Genomic Sci.">
        <title>Complete genome sequence of Slackia heliotrinireducens type strain (RHS 1).</title>
        <authorList>
            <person name="Pukall R."/>
            <person name="Lapidus A."/>
            <person name="Nolan M."/>
            <person name="Copeland A."/>
            <person name="Glavina Del Rio T."/>
            <person name="Lucas S."/>
            <person name="Chen F."/>
            <person name="Tice H."/>
            <person name="Cheng J.F."/>
            <person name="Chertkov O."/>
            <person name="Bruce D."/>
            <person name="Goodwin L."/>
            <person name="Kuske C."/>
            <person name="Brettin T."/>
            <person name="Detter J.C."/>
            <person name="Han C."/>
            <person name="Pitluck S."/>
            <person name="Pati A."/>
            <person name="Mavrommatis K."/>
            <person name="Ivanova N."/>
            <person name="Ovchinnikova G."/>
            <person name="Chen A."/>
            <person name="Palaniappan K."/>
            <person name="Schneider S."/>
            <person name="Rohde M."/>
            <person name="Chain P."/>
            <person name="D'haeseleer P."/>
            <person name="Goker M."/>
            <person name="Bristow J."/>
            <person name="Eisen J.A."/>
            <person name="Markowitz V."/>
            <person name="Kyrpides N.C."/>
            <person name="Klenk H.P."/>
            <person name="Hugenholtz P."/>
        </authorList>
    </citation>
    <scope>NUCLEOTIDE SEQUENCE [LARGE SCALE GENOMIC DNA]</scope>
    <source>
        <strain evidence="3">ATCC 29202 / DSM 20476 / NCTC 11029 / RHS 1</strain>
    </source>
</reference>
<dbReference type="PANTHER" id="PTHR37298">
    <property type="entry name" value="UPF0111 PROTEIN YKAA"/>
    <property type="match status" value="1"/>
</dbReference>
<dbReference type="STRING" id="471855.Shel_21880"/>
<dbReference type="InterPro" id="IPR052912">
    <property type="entry name" value="UPF0111_domain"/>
</dbReference>
<organism evidence="2 3">
    <name type="scientific">Slackia heliotrinireducens (strain ATCC 29202 / DSM 20476 / NCTC 11029 / RHS 1)</name>
    <name type="common">Peptococcus heliotrinreducens</name>
    <dbReference type="NCBI Taxonomy" id="471855"/>
    <lineage>
        <taxon>Bacteria</taxon>
        <taxon>Bacillati</taxon>
        <taxon>Actinomycetota</taxon>
        <taxon>Coriobacteriia</taxon>
        <taxon>Eggerthellales</taxon>
        <taxon>Eggerthellaceae</taxon>
        <taxon>Slackia</taxon>
    </lineage>
</organism>
<comment type="similarity">
    <text evidence="1">Belongs to the UPF0111 family.</text>
</comment>
<evidence type="ECO:0000313" key="2">
    <source>
        <dbReference type="EMBL" id="ACV23198.1"/>
    </source>
</evidence>
<dbReference type="AlphaFoldDB" id="C7N8G3"/>
<name>C7N8G3_SLAHD</name>
<gene>
    <name evidence="2" type="ordered locus">Shel_21880</name>
</gene>
<dbReference type="PANTHER" id="PTHR37298:SF1">
    <property type="entry name" value="UPF0111 PROTEIN YKAA"/>
    <property type="match status" value="1"/>
</dbReference>
<dbReference type="InterPro" id="IPR038078">
    <property type="entry name" value="PhoU-like_sf"/>
</dbReference>
<dbReference type="eggNOG" id="COG1392">
    <property type="taxonomic scope" value="Bacteria"/>
</dbReference>
<evidence type="ECO:0000256" key="1">
    <source>
        <dbReference type="ARBA" id="ARBA00008591"/>
    </source>
</evidence>
<dbReference type="Pfam" id="PF01865">
    <property type="entry name" value="PhoU_div"/>
    <property type="match status" value="1"/>
</dbReference>
<dbReference type="Gene3D" id="1.20.58.220">
    <property type="entry name" value="Phosphate transport system protein phou homolog 2, domain 2"/>
    <property type="match status" value="1"/>
</dbReference>
<sequence length="211" mass="24562">MAGKKRKFDYFDAFEEQAVVAHEMAQLLKDTVANYENDEEYLMGQIEKARELEHKGDEICHSVFEALAVEFIAPIDREDIIELTQRLDDVSDHMESAIQHFYMLNVNNMHEGAAEFTDLLCKSTKKLMTALDDFRNFKKSKKIRKLIIDVCDVEEEVDALFFAVVRKLHTEENEYALHVYKWDELFQRLENAADACEQAADRMTDVLLKNA</sequence>
<dbReference type="HOGENOM" id="CLU_086031_1_0_11"/>
<accession>C7N8G3</accession>
<evidence type="ECO:0000313" key="3">
    <source>
        <dbReference type="Proteomes" id="UP000002026"/>
    </source>
</evidence>
<dbReference type="InterPro" id="IPR018445">
    <property type="entry name" value="Put_Phosphate_transp_reg"/>
</dbReference>
<dbReference type="KEGG" id="shi:Shel_21880"/>
<dbReference type="Proteomes" id="UP000002026">
    <property type="component" value="Chromosome"/>
</dbReference>
<keyword evidence="3" id="KW-1185">Reference proteome</keyword>
<dbReference type="RefSeq" id="WP_012799298.1">
    <property type="nucleotide sequence ID" value="NC_013165.1"/>
</dbReference>
<protein>
    <submittedName>
        <fullName evidence="2">Phosphate transport regulator related to PhoU</fullName>
    </submittedName>
</protein>
<proteinExistence type="inferred from homology"/>
<dbReference type="EMBL" id="CP001684">
    <property type="protein sequence ID" value="ACV23198.1"/>
    <property type="molecule type" value="Genomic_DNA"/>
</dbReference>